<feature type="compositionally biased region" description="Low complexity" evidence="6">
    <location>
        <begin position="38"/>
        <end position="53"/>
    </location>
</feature>
<protein>
    <submittedName>
        <fullName evidence="8">Membrane spanning 4-domains A12</fullName>
    </submittedName>
</protein>
<keyword evidence="9" id="KW-1185">Reference proteome</keyword>
<feature type="compositionally biased region" description="Polar residues" evidence="6">
    <location>
        <begin position="23"/>
        <end position="34"/>
    </location>
</feature>
<dbReference type="GO" id="GO:0005886">
    <property type="term" value="C:plasma membrane"/>
    <property type="evidence" value="ECO:0007669"/>
    <property type="project" value="TreeGrafter"/>
</dbReference>
<keyword evidence="3 7" id="KW-0812">Transmembrane</keyword>
<dbReference type="PANTHER" id="PTHR23320:SF72">
    <property type="entry name" value="MEMBRANE-SPANNING 4-DOMAINS SUBFAMILY A MEMBER 12"/>
    <property type="match status" value="1"/>
</dbReference>
<dbReference type="Ensembl" id="ENSSSUT00005022484.1">
    <property type="protein sequence ID" value="ENSSSUP00005019654.1"/>
    <property type="gene ID" value="ENSSSUG00005012713.1"/>
</dbReference>
<evidence type="ECO:0000256" key="5">
    <source>
        <dbReference type="ARBA" id="ARBA00023136"/>
    </source>
</evidence>
<evidence type="ECO:0000256" key="4">
    <source>
        <dbReference type="ARBA" id="ARBA00022989"/>
    </source>
</evidence>
<dbReference type="AlphaFoldDB" id="A0A673U5W7"/>
<feature type="transmembrane region" description="Helical" evidence="7">
    <location>
        <begin position="198"/>
        <end position="219"/>
    </location>
</feature>
<dbReference type="GO" id="GO:0007166">
    <property type="term" value="P:cell surface receptor signaling pathway"/>
    <property type="evidence" value="ECO:0007669"/>
    <property type="project" value="TreeGrafter"/>
</dbReference>
<feature type="transmembrane region" description="Helical" evidence="7">
    <location>
        <begin position="115"/>
        <end position="147"/>
    </location>
</feature>
<feature type="compositionally biased region" description="Polar residues" evidence="6">
    <location>
        <begin position="1"/>
        <end position="12"/>
    </location>
</feature>
<accession>A0A673U5W7</accession>
<dbReference type="PANTHER" id="PTHR23320">
    <property type="entry name" value="MEMBRANE-SPANNING 4-DOMAINS SUBFAMILY A MS4A -RELATED"/>
    <property type="match status" value="1"/>
</dbReference>
<reference evidence="8 9" key="1">
    <citation type="submission" date="2019-05" db="EMBL/GenBank/DDBJ databases">
        <title>A Chromosome-scale Meerkat (S. suricatta) Genome Assembly.</title>
        <authorList>
            <person name="Dudchenko O."/>
            <person name="Lieberman Aiden E."/>
            <person name="Tung J."/>
            <person name="Barreiro L.B."/>
            <person name="Clutton-Brock T.H."/>
        </authorList>
    </citation>
    <scope>NUCLEOTIDE SEQUENCE [LARGE SCALE GENOMIC DNA]</scope>
</reference>
<reference evidence="8" key="2">
    <citation type="submission" date="2025-08" db="UniProtKB">
        <authorList>
            <consortium name="Ensembl"/>
        </authorList>
    </citation>
    <scope>IDENTIFICATION</scope>
</reference>
<evidence type="ECO:0000256" key="1">
    <source>
        <dbReference type="ARBA" id="ARBA00004141"/>
    </source>
</evidence>
<dbReference type="InterPro" id="IPR007237">
    <property type="entry name" value="CD20-like"/>
</dbReference>
<name>A0A673U5W7_SURSU</name>
<dbReference type="OMA" id="YWMVLSG"/>
<dbReference type="Proteomes" id="UP000472268">
    <property type="component" value="Chromosome 11"/>
</dbReference>
<dbReference type="Pfam" id="PF04103">
    <property type="entry name" value="CD20"/>
    <property type="match status" value="1"/>
</dbReference>
<evidence type="ECO:0000256" key="6">
    <source>
        <dbReference type="SAM" id="MobiDB-lite"/>
    </source>
</evidence>
<gene>
    <name evidence="8" type="primary">MS4A12</name>
</gene>
<feature type="transmembrane region" description="Helical" evidence="7">
    <location>
        <begin position="87"/>
        <end position="109"/>
    </location>
</feature>
<evidence type="ECO:0000256" key="2">
    <source>
        <dbReference type="ARBA" id="ARBA00009565"/>
    </source>
</evidence>
<keyword evidence="5 7" id="KW-0472">Membrane</keyword>
<evidence type="ECO:0000256" key="3">
    <source>
        <dbReference type="ARBA" id="ARBA00022692"/>
    </source>
</evidence>
<evidence type="ECO:0000313" key="8">
    <source>
        <dbReference type="Ensembl" id="ENSSSUP00005019654.1"/>
    </source>
</evidence>
<organism evidence="8 9">
    <name type="scientific">Suricata suricatta</name>
    <name type="common">Meerkat</name>
    <dbReference type="NCBI Taxonomy" id="37032"/>
    <lineage>
        <taxon>Eukaryota</taxon>
        <taxon>Metazoa</taxon>
        <taxon>Chordata</taxon>
        <taxon>Craniata</taxon>
        <taxon>Vertebrata</taxon>
        <taxon>Euteleostomi</taxon>
        <taxon>Mammalia</taxon>
        <taxon>Eutheria</taxon>
        <taxon>Laurasiatheria</taxon>
        <taxon>Carnivora</taxon>
        <taxon>Feliformia</taxon>
        <taxon>Herpestidae</taxon>
        <taxon>Suricata</taxon>
    </lineage>
</organism>
<dbReference type="InterPro" id="IPR030417">
    <property type="entry name" value="MS4A"/>
</dbReference>
<feature type="region of interest" description="Disordered" evidence="6">
    <location>
        <begin position="1"/>
        <end position="53"/>
    </location>
</feature>
<proteinExistence type="inferred from homology"/>
<keyword evidence="4 7" id="KW-1133">Transmembrane helix</keyword>
<sequence>VMSSQPTTQPQKYETILSPYPPSNTTTLGSSQPLGFTHPGHQPQSGQPPFFGAPGVLTNGQQGQGHIQVVSPATRAATTNFREQAKILGAIQILIGLMHIAFGIILALMNSIYGLVFGFLSFAFISGYTVWGGISFIATGALSILASKQFSPILIKSSLGMNIVSTISVFIGVTLLLLDASLNGILNQDYWLSGRGISAMLIIFSVLEFCINCTIARFANQAITKTNKPVLVIPNVFAISASARPRSDGHLAYAT</sequence>
<evidence type="ECO:0000256" key="7">
    <source>
        <dbReference type="SAM" id="Phobius"/>
    </source>
</evidence>
<feature type="transmembrane region" description="Helical" evidence="7">
    <location>
        <begin position="159"/>
        <end position="178"/>
    </location>
</feature>
<evidence type="ECO:0000313" key="9">
    <source>
        <dbReference type="Proteomes" id="UP000472268"/>
    </source>
</evidence>
<reference evidence="8" key="3">
    <citation type="submission" date="2025-09" db="UniProtKB">
        <authorList>
            <consortium name="Ensembl"/>
        </authorList>
    </citation>
    <scope>IDENTIFICATION</scope>
</reference>
<comment type="similarity">
    <text evidence="2">Belongs to the MS4A family.</text>
</comment>
<comment type="subcellular location">
    <subcellularLocation>
        <location evidence="1">Membrane</location>
        <topology evidence="1">Multi-pass membrane protein</topology>
    </subcellularLocation>
</comment>